<dbReference type="Pfam" id="PF04991">
    <property type="entry name" value="LicD"/>
    <property type="match status" value="1"/>
</dbReference>
<gene>
    <name evidence="2" type="ORF">NCTC11621_00757</name>
</gene>
<dbReference type="InterPro" id="IPR007074">
    <property type="entry name" value="LicD/FKTN/FKRP_NTP_transf"/>
</dbReference>
<evidence type="ECO:0000259" key="1">
    <source>
        <dbReference type="Pfam" id="PF04991"/>
    </source>
</evidence>
<accession>A0A379ETM7</accession>
<dbReference type="PANTHER" id="PTHR43404">
    <property type="entry name" value="LIPOPOLYSACCHARIDE CHOLINEPHOSPHOTRANSFERASE LICD"/>
    <property type="match status" value="1"/>
</dbReference>
<dbReference type="GeneID" id="69686729"/>
<proteinExistence type="predicted"/>
<dbReference type="Proteomes" id="UP000254704">
    <property type="component" value="Unassembled WGS sequence"/>
</dbReference>
<name>A0A379ETM7_9PAST</name>
<organism evidence="2 3">
    <name type="scientific">Pasteurella canis</name>
    <dbReference type="NCBI Taxonomy" id="753"/>
    <lineage>
        <taxon>Bacteria</taxon>
        <taxon>Pseudomonadati</taxon>
        <taxon>Pseudomonadota</taxon>
        <taxon>Gammaproteobacteria</taxon>
        <taxon>Pasteurellales</taxon>
        <taxon>Pasteurellaceae</taxon>
        <taxon>Pasteurella</taxon>
    </lineage>
</organism>
<protein>
    <submittedName>
        <fullName evidence="2">LPS biosynthesis protein</fullName>
    </submittedName>
</protein>
<dbReference type="AlphaFoldDB" id="A0A379ETM7"/>
<reference evidence="2 3" key="1">
    <citation type="submission" date="2018-06" db="EMBL/GenBank/DDBJ databases">
        <authorList>
            <consortium name="Pathogen Informatics"/>
            <person name="Doyle S."/>
        </authorList>
    </citation>
    <scope>NUCLEOTIDE SEQUENCE [LARGE SCALE GENOMIC DNA]</scope>
    <source>
        <strain evidence="2 3">NCTC11621</strain>
    </source>
</reference>
<sequence>MRTITLREHQLITLDILKYFNKICVEHNIQYSLGGGTLIGAVRHQGFIPWDDDIDIYMCRDEYEKFVQIWESLNHTRYRLSLAERIDGVSVGETTKIYDLKTHLVETNDDVYGIFIDIFVWDGVPDEPKEIFSIMQKHKRLKAHYFSIDKREKKYQNSKFFNYIIQKLKSYFFNKMMSHVYSFQKKYPINQTKTIAMVLFDYNNWDKAYMPKEYFDDVVYLPFEGELYPVMKGYHEHLTLYYGDYMQLPPVEQRVPHHIKEVYLLEDM</sequence>
<dbReference type="RefSeq" id="WP_115322640.1">
    <property type="nucleotide sequence ID" value="NZ_CP083262.1"/>
</dbReference>
<dbReference type="GO" id="GO:0009100">
    <property type="term" value="P:glycoprotein metabolic process"/>
    <property type="evidence" value="ECO:0007669"/>
    <property type="project" value="UniProtKB-ARBA"/>
</dbReference>
<evidence type="ECO:0000313" key="3">
    <source>
        <dbReference type="Proteomes" id="UP000254704"/>
    </source>
</evidence>
<dbReference type="InterPro" id="IPR052942">
    <property type="entry name" value="LPS_cholinephosphotransferase"/>
</dbReference>
<evidence type="ECO:0000313" key="2">
    <source>
        <dbReference type="EMBL" id="SUC09737.1"/>
    </source>
</evidence>
<dbReference type="EMBL" id="UGTV01000015">
    <property type="protein sequence ID" value="SUC09737.1"/>
    <property type="molecule type" value="Genomic_DNA"/>
</dbReference>
<dbReference type="PANTHER" id="PTHR43404:SF2">
    <property type="entry name" value="LIPOPOLYSACCHARIDE CHOLINEPHOSPHOTRANSFERASE LICD"/>
    <property type="match status" value="1"/>
</dbReference>
<feature type="domain" description="LicD/FKTN/FKRP nucleotidyltransferase" evidence="1">
    <location>
        <begin position="24"/>
        <end position="243"/>
    </location>
</feature>